<organism evidence="2 3">
    <name type="scientific">Protopolystoma xenopodis</name>
    <dbReference type="NCBI Taxonomy" id="117903"/>
    <lineage>
        <taxon>Eukaryota</taxon>
        <taxon>Metazoa</taxon>
        <taxon>Spiralia</taxon>
        <taxon>Lophotrochozoa</taxon>
        <taxon>Platyhelminthes</taxon>
        <taxon>Monogenea</taxon>
        <taxon>Polyopisthocotylea</taxon>
        <taxon>Polystomatidea</taxon>
        <taxon>Polystomatidae</taxon>
        <taxon>Protopolystoma</taxon>
    </lineage>
</organism>
<name>A0A3S4ZSJ7_9PLAT</name>
<evidence type="ECO:0000313" key="2">
    <source>
        <dbReference type="EMBL" id="VEL10942.1"/>
    </source>
</evidence>
<sequence length="283" mass="31621">MFTHYIVCSNPRLATGSLEPGNKAGSANRYPHTRYGAREASCHQRNLAQISAHQDRLGNRCLKGHNACHTGVRAERTGESGRSWLCAESRRLVFRRPTTATIRSGSIRSHPIRPLVPRGQASRHHGPGLQTGRQMDIWTDLQDGGIECASRRPRVREQTLTLRPPEPGTWLASAWPAPPRAVPTSGLTSLAYCRAHTSLRQTHAPLMLNHQSAQHPVDRASIDSGSPTPTIRPTGLAELSQFALISSFASKSVTYHCHHRHRHRHRHRHPRHNCPMFFSHRSA</sequence>
<feature type="region of interest" description="Disordered" evidence="1">
    <location>
        <begin position="109"/>
        <end position="132"/>
    </location>
</feature>
<comment type="caution">
    <text evidence="2">The sequence shown here is derived from an EMBL/GenBank/DDBJ whole genome shotgun (WGS) entry which is preliminary data.</text>
</comment>
<keyword evidence="3" id="KW-1185">Reference proteome</keyword>
<dbReference type="EMBL" id="CAAALY010010361">
    <property type="protein sequence ID" value="VEL10942.1"/>
    <property type="molecule type" value="Genomic_DNA"/>
</dbReference>
<proteinExistence type="predicted"/>
<dbReference type="Proteomes" id="UP000784294">
    <property type="component" value="Unassembled WGS sequence"/>
</dbReference>
<reference evidence="2" key="1">
    <citation type="submission" date="2018-11" db="EMBL/GenBank/DDBJ databases">
        <authorList>
            <consortium name="Pathogen Informatics"/>
        </authorList>
    </citation>
    <scope>NUCLEOTIDE SEQUENCE</scope>
</reference>
<dbReference type="AlphaFoldDB" id="A0A3S4ZSJ7"/>
<gene>
    <name evidence="2" type="ORF">PXEA_LOCUS4382</name>
</gene>
<evidence type="ECO:0000256" key="1">
    <source>
        <dbReference type="SAM" id="MobiDB-lite"/>
    </source>
</evidence>
<evidence type="ECO:0000313" key="3">
    <source>
        <dbReference type="Proteomes" id="UP000784294"/>
    </source>
</evidence>
<accession>A0A3S4ZSJ7</accession>
<protein>
    <submittedName>
        <fullName evidence="2">Uncharacterized protein</fullName>
    </submittedName>
</protein>